<evidence type="ECO:0000259" key="6">
    <source>
        <dbReference type="Pfam" id="PF04069"/>
    </source>
</evidence>
<dbReference type="RefSeq" id="WP_156203967.1">
    <property type="nucleotide sequence ID" value="NZ_CP046457.1"/>
</dbReference>
<keyword evidence="2" id="KW-0813">Transport</keyword>
<dbReference type="Proteomes" id="UP000426444">
    <property type="component" value="Chromosome"/>
</dbReference>
<dbReference type="GO" id="GO:0015226">
    <property type="term" value="F:carnitine transmembrane transporter activity"/>
    <property type="evidence" value="ECO:0007669"/>
    <property type="project" value="TreeGrafter"/>
</dbReference>
<dbReference type="KEGG" id="salq:SYNTR_1557"/>
<dbReference type="Gene3D" id="3.40.190.100">
    <property type="entry name" value="Glycine betaine-binding periplasmic protein, domain 2"/>
    <property type="match status" value="1"/>
</dbReference>
<keyword evidence="3" id="KW-1003">Cell membrane</keyword>
<dbReference type="GO" id="GO:0043190">
    <property type="term" value="C:ATP-binding cassette (ABC) transporter complex"/>
    <property type="evidence" value="ECO:0007669"/>
    <property type="project" value="InterPro"/>
</dbReference>
<dbReference type="GO" id="GO:0015871">
    <property type="term" value="P:choline transport"/>
    <property type="evidence" value="ECO:0007669"/>
    <property type="project" value="TreeGrafter"/>
</dbReference>
<dbReference type="OrthoDB" id="9787902at2"/>
<reference evidence="8" key="1">
    <citation type="journal article" date="2019" name="Microbiology">
        <title>Complete Genome Sequence of an Uncultured Bacterium of the Candidate Phylum Bipolaricaulota.</title>
        <authorList>
            <person name="Kadnikov V.V."/>
            <person name="Mardanov A.V."/>
            <person name="Beletsky A.V."/>
            <person name="Frank Y.A."/>
            <person name="Karnachuk O.V."/>
            <person name="Ravin N.V."/>
        </authorList>
    </citation>
    <scope>NUCLEOTIDE SEQUENCE [LARGE SCALE GENOMIC DNA]</scope>
</reference>
<dbReference type="AlphaFoldDB" id="A0A6I6DIX4"/>
<organism evidence="7 8">
    <name type="scientific">Candidatus Syntrophocurvum alkaliphilum</name>
    <dbReference type="NCBI Taxonomy" id="2293317"/>
    <lineage>
        <taxon>Bacteria</taxon>
        <taxon>Bacillati</taxon>
        <taxon>Bacillota</taxon>
        <taxon>Clostridia</taxon>
        <taxon>Eubacteriales</taxon>
        <taxon>Syntrophomonadaceae</taxon>
        <taxon>Candidatus Syntrophocurvum</taxon>
    </lineage>
</organism>
<dbReference type="InterPro" id="IPR007210">
    <property type="entry name" value="ABC_Gly_betaine_transp_sub-bd"/>
</dbReference>
<evidence type="ECO:0000256" key="1">
    <source>
        <dbReference type="ARBA" id="ARBA00004236"/>
    </source>
</evidence>
<dbReference type="Gene3D" id="3.40.190.10">
    <property type="entry name" value="Periplasmic binding protein-like II"/>
    <property type="match status" value="1"/>
</dbReference>
<dbReference type="EMBL" id="CP046457">
    <property type="protein sequence ID" value="QGU00151.1"/>
    <property type="molecule type" value="Genomic_DNA"/>
</dbReference>
<dbReference type="SUPFAM" id="SSF53850">
    <property type="entry name" value="Periplasmic binding protein-like II"/>
    <property type="match status" value="1"/>
</dbReference>
<proteinExistence type="predicted"/>
<feature type="chain" id="PRO_5039673586" evidence="5">
    <location>
        <begin position="24"/>
        <end position="288"/>
    </location>
</feature>
<comment type="subcellular location">
    <subcellularLocation>
        <location evidence="1">Cell membrane</location>
    </subcellularLocation>
</comment>
<dbReference type="PANTHER" id="PTHR47737:SF1">
    <property type="entry name" value="GLYCINE BETAINE_PROLINE BETAINE TRANSPORT SYSTEM PERMEASE PROTEIN PROW"/>
    <property type="match status" value="1"/>
</dbReference>
<evidence type="ECO:0000256" key="3">
    <source>
        <dbReference type="ARBA" id="ARBA00022475"/>
    </source>
</evidence>
<feature type="signal peptide" evidence="5">
    <location>
        <begin position="1"/>
        <end position="23"/>
    </location>
</feature>
<dbReference type="GO" id="GO:0005275">
    <property type="term" value="F:amine transmembrane transporter activity"/>
    <property type="evidence" value="ECO:0007669"/>
    <property type="project" value="TreeGrafter"/>
</dbReference>
<dbReference type="PANTHER" id="PTHR47737">
    <property type="entry name" value="GLYCINE BETAINE/PROLINE BETAINE TRANSPORT SYSTEM PERMEASE PROTEIN PROW"/>
    <property type="match status" value="1"/>
</dbReference>
<dbReference type="CDD" id="cd13639">
    <property type="entry name" value="PBP2_OpuAC_like"/>
    <property type="match status" value="1"/>
</dbReference>
<sequence length="288" mass="32168">MLKMRSKIALLTIIALIAFSVVGCGTTAQDEEPVKIVYVEWSCATAASHVVAEVLESEMGYDVELIPVGSNVVIYEALANRDADVTVCAWLPVTDGEYVERHADSLENLGPNMEGAIVGFGVPEYVTIDSVKEMNDYKHKFDQKIVGIEAGTGIMINAEDAIVDYNLDFELIESSDAGMTAELDRKIAREEWVVITAWSPHWKFSRFDLKFLDEPKNSFTDEEHIDTIIRKGYGDEQPEVVEFLDNVYFETEELARAMDLAQDEGATPVTAAQEWVAENEDIVNSWLQ</sequence>
<accession>A0A6I6DIX4</accession>
<protein>
    <submittedName>
        <fullName evidence="7">Glycine betaine ABC transport system, glycine betaine-binding protein OpuAC</fullName>
    </submittedName>
</protein>
<name>A0A6I6DIX4_9FIRM</name>
<gene>
    <name evidence="7" type="ORF">SYNTR_1557</name>
</gene>
<feature type="domain" description="ABC-type glycine betaine transport system substrate-binding" evidence="6">
    <location>
        <begin position="33"/>
        <end position="278"/>
    </location>
</feature>
<dbReference type="Pfam" id="PF04069">
    <property type="entry name" value="OpuAC"/>
    <property type="match status" value="1"/>
</dbReference>
<evidence type="ECO:0000256" key="5">
    <source>
        <dbReference type="SAM" id="SignalP"/>
    </source>
</evidence>
<evidence type="ECO:0000313" key="8">
    <source>
        <dbReference type="Proteomes" id="UP000426444"/>
    </source>
</evidence>
<keyword evidence="8" id="KW-1185">Reference proteome</keyword>
<keyword evidence="4" id="KW-0472">Membrane</keyword>
<dbReference type="PROSITE" id="PS51257">
    <property type="entry name" value="PROKAR_LIPOPROTEIN"/>
    <property type="match status" value="1"/>
</dbReference>
<dbReference type="GO" id="GO:0031460">
    <property type="term" value="P:glycine betaine transport"/>
    <property type="evidence" value="ECO:0007669"/>
    <property type="project" value="TreeGrafter"/>
</dbReference>
<evidence type="ECO:0000256" key="4">
    <source>
        <dbReference type="ARBA" id="ARBA00023136"/>
    </source>
</evidence>
<keyword evidence="5" id="KW-0732">Signal</keyword>
<evidence type="ECO:0000256" key="2">
    <source>
        <dbReference type="ARBA" id="ARBA00022448"/>
    </source>
</evidence>
<evidence type="ECO:0000313" key="7">
    <source>
        <dbReference type="EMBL" id="QGU00151.1"/>
    </source>
</evidence>